<feature type="transmembrane region" description="Helical" evidence="8">
    <location>
        <begin position="88"/>
        <end position="108"/>
    </location>
</feature>
<name>A0ABP8N145_9BACT</name>
<dbReference type="RefSeq" id="WP_345244998.1">
    <property type="nucleotide sequence ID" value="NZ_BAABHD010000032.1"/>
</dbReference>
<feature type="transmembrane region" description="Helical" evidence="8">
    <location>
        <begin position="527"/>
        <end position="552"/>
    </location>
</feature>
<dbReference type="Gene3D" id="1.20.1530.20">
    <property type="match status" value="1"/>
</dbReference>
<feature type="transmembrane region" description="Helical" evidence="8">
    <location>
        <begin position="274"/>
        <end position="293"/>
    </location>
</feature>
<keyword evidence="11" id="KW-1185">Reference proteome</keyword>
<dbReference type="PANTHER" id="PTHR42751">
    <property type="entry name" value="SODIUM/HYDROGEN EXCHANGER FAMILY/TRKA DOMAIN PROTEIN"/>
    <property type="match status" value="1"/>
</dbReference>
<dbReference type="InterPro" id="IPR006153">
    <property type="entry name" value="Cation/H_exchanger_TM"/>
</dbReference>
<evidence type="ECO:0000256" key="1">
    <source>
        <dbReference type="ARBA" id="ARBA00004141"/>
    </source>
</evidence>
<feature type="transmembrane region" description="Helical" evidence="8">
    <location>
        <begin position="245"/>
        <end position="262"/>
    </location>
</feature>
<feature type="transmembrane region" description="Helical" evidence="8">
    <location>
        <begin position="6"/>
        <end position="25"/>
    </location>
</feature>
<gene>
    <name evidence="10" type="ORF">GCM10023189_33250</name>
</gene>
<evidence type="ECO:0000256" key="2">
    <source>
        <dbReference type="ARBA" id="ARBA00005551"/>
    </source>
</evidence>
<organism evidence="10 11">
    <name type="scientific">Nibrella saemangeumensis</name>
    <dbReference type="NCBI Taxonomy" id="1084526"/>
    <lineage>
        <taxon>Bacteria</taxon>
        <taxon>Pseudomonadati</taxon>
        <taxon>Bacteroidota</taxon>
        <taxon>Cytophagia</taxon>
        <taxon>Cytophagales</taxon>
        <taxon>Spirosomataceae</taxon>
        <taxon>Nibrella</taxon>
    </lineage>
</organism>
<feature type="transmembrane region" description="Helical" evidence="8">
    <location>
        <begin position="32"/>
        <end position="53"/>
    </location>
</feature>
<comment type="caution">
    <text evidence="10">The sequence shown here is derived from an EMBL/GenBank/DDBJ whole genome shotgun (WGS) entry which is preliminary data.</text>
</comment>
<feature type="transmembrane region" description="Helical" evidence="8">
    <location>
        <begin position="333"/>
        <end position="352"/>
    </location>
</feature>
<keyword evidence="3" id="KW-0813">Transport</keyword>
<dbReference type="Gene3D" id="3.30.70.1450">
    <property type="entry name" value="Regulator of K+ conductance, C-terminal domain"/>
    <property type="match status" value="2"/>
</dbReference>
<dbReference type="SUPFAM" id="SSF116726">
    <property type="entry name" value="TrkA C-terminal domain-like"/>
    <property type="match status" value="2"/>
</dbReference>
<feature type="transmembrane region" description="Helical" evidence="8">
    <location>
        <begin position="457"/>
        <end position="480"/>
    </location>
</feature>
<dbReference type="InterPro" id="IPR036721">
    <property type="entry name" value="RCK_C_sf"/>
</dbReference>
<evidence type="ECO:0000256" key="6">
    <source>
        <dbReference type="ARBA" id="ARBA00022989"/>
    </source>
</evidence>
<feature type="transmembrane region" description="Helical" evidence="8">
    <location>
        <begin position="120"/>
        <end position="138"/>
    </location>
</feature>
<evidence type="ECO:0000256" key="7">
    <source>
        <dbReference type="ARBA" id="ARBA00023136"/>
    </source>
</evidence>
<feature type="transmembrane region" description="Helical" evidence="8">
    <location>
        <begin position="187"/>
        <end position="210"/>
    </location>
</feature>
<evidence type="ECO:0000256" key="8">
    <source>
        <dbReference type="SAM" id="Phobius"/>
    </source>
</evidence>
<dbReference type="InterPro" id="IPR038770">
    <property type="entry name" value="Na+/solute_symporter_sf"/>
</dbReference>
<reference evidence="11" key="1">
    <citation type="journal article" date="2019" name="Int. J. Syst. Evol. Microbiol.">
        <title>The Global Catalogue of Microorganisms (GCM) 10K type strain sequencing project: providing services to taxonomists for standard genome sequencing and annotation.</title>
        <authorList>
            <consortium name="The Broad Institute Genomics Platform"/>
            <consortium name="The Broad Institute Genome Sequencing Center for Infectious Disease"/>
            <person name="Wu L."/>
            <person name="Ma J."/>
        </authorList>
    </citation>
    <scope>NUCLEOTIDE SEQUENCE [LARGE SCALE GENOMIC DNA]</scope>
    <source>
        <strain evidence="11">JCM 17927</strain>
    </source>
</reference>
<proteinExistence type="inferred from homology"/>
<comment type="subcellular location">
    <subcellularLocation>
        <location evidence="1">Membrane</location>
        <topology evidence="1">Multi-pass membrane protein</topology>
    </subcellularLocation>
</comment>
<evidence type="ECO:0000313" key="10">
    <source>
        <dbReference type="EMBL" id="GAA4459484.1"/>
    </source>
</evidence>
<evidence type="ECO:0000256" key="3">
    <source>
        <dbReference type="ARBA" id="ARBA00022448"/>
    </source>
</evidence>
<feature type="domain" description="RCK C-terminal" evidence="9">
    <location>
        <begin position="662"/>
        <end position="746"/>
    </location>
</feature>
<accession>A0ABP8N145</accession>
<evidence type="ECO:0000256" key="4">
    <source>
        <dbReference type="ARBA" id="ARBA00022538"/>
    </source>
</evidence>
<protein>
    <submittedName>
        <fullName evidence="10">Cation:proton antiporter</fullName>
    </submittedName>
</protein>
<sequence>MVHLPNLIRDLALILGAAAVTTLLFKRLKQPLVLGYILAGLLVGPNLPLFPTIADPETIRIWADIGVIILLFNLGLEFSFKKLAQVGGTAGLTGLIEIGGMLGLGYLTGQVLGWSTMDCIFLGGMVAISSTTIIFRAFEELGVKTQQFASLVFGILIIEDLVAILLLVLLSTLAATNQLFSTEMLTAVLKLGFFLVIWFLGGILLIPSLLRASRKFINDETLLVISLALCLGMVMLVTSVGFSSALGAFIMGSILAETLFVERIEHLLKPIRDLFGAVFFVSVGMLIDPAVLVQYAGPIALITVVVIAGKAFHVTVGALVAGQPLKGAIQTGMSLTQIGEFSFIIATLGLSLRVTSDFLYPIAVGVSALTAFTTPYLIRAAGPVYDWLEGRLSKRTRMVLSSYSAGAQTIGSVSNWRVLMRSYVQTMVVNGIVVVGIILLATRVLSPYWLSHGMQPVWAQLLTGLIALSLMIPFLWALAFRPVNSSVNVQGWAAKKSFRGPLLVLTVGRVVVAVGLVLFYLSQLFSLAVVVMVLLLLALLAGLMVDHVPLIYDLMERQFLLNLHAHQHQQHARPGWNLRPWDAHLAYVDVAPESSLIGKPLQALALRERFGINIVSIERGRITKLVPNRTDQLYPNDKLAVIGTDQQLEQFRHLLESGETEDTSLDTVVQEVSLQKLTVDTSFPFVGRSIRESGIREATQGLIVGIEREGRRLLNPDSTTIFLAGDVLWLAGNTKLIKRFQKHSKTHSENPAIPRDS</sequence>
<keyword evidence="5 8" id="KW-0812">Transmembrane</keyword>
<keyword evidence="7 8" id="KW-0472">Membrane</keyword>
<keyword evidence="4" id="KW-0406">Ion transport</keyword>
<evidence type="ECO:0000256" key="5">
    <source>
        <dbReference type="ARBA" id="ARBA00022692"/>
    </source>
</evidence>
<dbReference type="InterPro" id="IPR006037">
    <property type="entry name" value="RCK_C"/>
</dbReference>
<feature type="transmembrane region" description="Helical" evidence="8">
    <location>
        <begin position="427"/>
        <end position="445"/>
    </location>
</feature>
<feature type="transmembrane region" description="Helical" evidence="8">
    <location>
        <begin position="358"/>
        <end position="378"/>
    </location>
</feature>
<keyword evidence="6 8" id="KW-1133">Transmembrane helix</keyword>
<keyword evidence="4" id="KW-0630">Potassium</keyword>
<feature type="transmembrane region" description="Helical" evidence="8">
    <location>
        <begin position="501"/>
        <end position="521"/>
    </location>
</feature>
<dbReference type="PANTHER" id="PTHR42751:SF3">
    <property type="entry name" value="SODIUM_GLUTAMATE SYMPORTER"/>
    <property type="match status" value="1"/>
</dbReference>
<dbReference type="Pfam" id="PF02080">
    <property type="entry name" value="TrkA_C"/>
    <property type="match status" value="2"/>
</dbReference>
<dbReference type="EMBL" id="BAABHD010000032">
    <property type="protein sequence ID" value="GAA4459484.1"/>
    <property type="molecule type" value="Genomic_DNA"/>
</dbReference>
<dbReference type="PROSITE" id="PS51202">
    <property type="entry name" value="RCK_C"/>
    <property type="match status" value="2"/>
</dbReference>
<feature type="transmembrane region" description="Helical" evidence="8">
    <location>
        <begin position="150"/>
        <end position="175"/>
    </location>
</feature>
<dbReference type="Proteomes" id="UP001501175">
    <property type="component" value="Unassembled WGS sequence"/>
</dbReference>
<feature type="domain" description="RCK C-terminal" evidence="9">
    <location>
        <begin position="573"/>
        <end position="657"/>
    </location>
</feature>
<keyword evidence="4" id="KW-0633">Potassium transport</keyword>
<comment type="similarity">
    <text evidence="2">Belongs to the monovalent cation:proton antiporter 2 (CPA2) transporter (TC 2.A.37) family.</text>
</comment>
<evidence type="ECO:0000313" key="11">
    <source>
        <dbReference type="Proteomes" id="UP001501175"/>
    </source>
</evidence>
<feature type="transmembrane region" description="Helical" evidence="8">
    <location>
        <begin position="59"/>
        <end position="76"/>
    </location>
</feature>
<feature type="transmembrane region" description="Helical" evidence="8">
    <location>
        <begin position="299"/>
        <end position="321"/>
    </location>
</feature>
<evidence type="ECO:0000259" key="9">
    <source>
        <dbReference type="PROSITE" id="PS51202"/>
    </source>
</evidence>
<dbReference type="Pfam" id="PF00999">
    <property type="entry name" value="Na_H_Exchanger"/>
    <property type="match status" value="1"/>
</dbReference>